<dbReference type="InterPro" id="IPR001173">
    <property type="entry name" value="Glyco_trans_2-like"/>
</dbReference>
<feature type="domain" description="Glycosyltransferase 2-like" evidence="1">
    <location>
        <begin position="6"/>
        <end position="132"/>
    </location>
</feature>
<dbReference type="RefSeq" id="WP_065395825.1">
    <property type="nucleotide sequence ID" value="NZ_JBOFOB010000158.1"/>
</dbReference>
<dbReference type="GO" id="GO:0016758">
    <property type="term" value="F:hexosyltransferase activity"/>
    <property type="evidence" value="ECO:0007669"/>
    <property type="project" value="UniProtKB-ARBA"/>
</dbReference>
<dbReference type="PANTHER" id="PTHR22916:SF3">
    <property type="entry name" value="UDP-GLCNAC:BETAGAL BETA-1,3-N-ACETYLGLUCOSAMINYLTRANSFERASE-LIKE PROTEIN 1"/>
    <property type="match status" value="1"/>
</dbReference>
<comment type="caution">
    <text evidence="2">The sequence shown here is derived from an EMBL/GenBank/DDBJ whole genome shotgun (WGS) entry which is preliminary data.</text>
</comment>
<dbReference type="SUPFAM" id="SSF53448">
    <property type="entry name" value="Nucleotide-diphospho-sugar transferases"/>
    <property type="match status" value="1"/>
</dbReference>
<evidence type="ECO:0000313" key="2">
    <source>
        <dbReference type="EMBL" id="OCA69642.1"/>
    </source>
</evidence>
<name>A0A1B8ZDE4_9FLAO</name>
<evidence type="ECO:0000259" key="1">
    <source>
        <dbReference type="Pfam" id="PF00535"/>
    </source>
</evidence>
<dbReference type="PANTHER" id="PTHR22916">
    <property type="entry name" value="GLYCOSYLTRANSFERASE"/>
    <property type="match status" value="1"/>
</dbReference>
<accession>A0A1B8ZDE4</accession>
<dbReference type="OrthoDB" id="597270at2"/>
<dbReference type="CDD" id="cd00761">
    <property type="entry name" value="Glyco_tranf_GTA_type"/>
    <property type="match status" value="1"/>
</dbReference>
<dbReference type="AlphaFoldDB" id="A0A1B8ZDE4"/>
<protein>
    <recommendedName>
        <fullName evidence="1">Glycosyltransferase 2-like domain-containing protein</fullName>
    </recommendedName>
</protein>
<dbReference type="EMBL" id="MAYH01000045">
    <property type="protein sequence ID" value="OCA69642.1"/>
    <property type="molecule type" value="Genomic_DNA"/>
</dbReference>
<gene>
    <name evidence="2" type="ORF">BBI01_16045</name>
</gene>
<dbReference type="InterPro" id="IPR029044">
    <property type="entry name" value="Nucleotide-diphossugar_trans"/>
</dbReference>
<dbReference type="Gene3D" id="3.90.550.10">
    <property type="entry name" value="Spore Coat Polysaccharide Biosynthesis Protein SpsA, Chain A"/>
    <property type="match status" value="1"/>
</dbReference>
<proteinExistence type="predicted"/>
<dbReference type="Pfam" id="PF00535">
    <property type="entry name" value="Glycos_transf_2"/>
    <property type="match status" value="1"/>
</dbReference>
<reference evidence="2 3" key="1">
    <citation type="submission" date="2016-07" db="EMBL/GenBank/DDBJ databases">
        <authorList>
            <person name="Jeong J.-J."/>
            <person name="Kim D.W."/>
            <person name="Sang M.K."/>
            <person name="Choi I.-G."/>
            <person name="Kim K.D."/>
        </authorList>
    </citation>
    <scope>NUCLEOTIDE SEQUENCE [LARGE SCALE GENOMIC DNA]</scope>
    <source>
        <strain evidence="2 3">UTM-3</strain>
    </source>
</reference>
<sequence>MANKVSIIVPCFNHAKYLEECILSIKNQSYSNWECIIVDDGSTDDTEAVSRKLENEKIQYVYQENRGLSGARNTGIRNASGDYILPLDADDTLNPQALEKMIAVFDQAPETLIVFSDTVTFGHTSKKSNLQEKFTLKELLLGNKLYCTSMFAKKYFDEGIIYDEKLRHGFEDWEFWIQLISSHREQPVTKIDYPVFNYRSHPETSMIKEITGSNDKKEFIYHTVYEKHKALFHEFFPSYIALLNRKTFYEKKLENIYGSKPYRIYNFLINLFR</sequence>
<organism evidence="2 3">
    <name type="scientific">Chryseobacterium artocarpi</name>
    <dbReference type="NCBI Taxonomy" id="1414727"/>
    <lineage>
        <taxon>Bacteria</taxon>
        <taxon>Pseudomonadati</taxon>
        <taxon>Bacteroidota</taxon>
        <taxon>Flavobacteriia</taxon>
        <taxon>Flavobacteriales</taxon>
        <taxon>Weeksellaceae</taxon>
        <taxon>Chryseobacterium group</taxon>
        <taxon>Chryseobacterium</taxon>
    </lineage>
</organism>
<dbReference type="Proteomes" id="UP000092651">
    <property type="component" value="Unassembled WGS sequence"/>
</dbReference>
<keyword evidence="3" id="KW-1185">Reference proteome</keyword>
<evidence type="ECO:0000313" key="3">
    <source>
        <dbReference type="Proteomes" id="UP000092651"/>
    </source>
</evidence>